<gene>
    <name evidence="1" type="ORF">QPJ95_16285</name>
</gene>
<name>A0A9Y2KYE1_9RHOB</name>
<dbReference type="PROSITE" id="PS51257">
    <property type="entry name" value="PROKAR_LIPOPROTEIN"/>
    <property type="match status" value="1"/>
</dbReference>
<dbReference type="KEGG" id="ppso:QPJ95_16285"/>
<dbReference type="AlphaFoldDB" id="A0A9Y2KYE1"/>
<evidence type="ECO:0008006" key="3">
    <source>
        <dbReference type="Google" id="ProtNLM"/>
    </source>
</evidence>
<dbReference type="RefSeq" id="WP_270917161.1">
    <property type="nucleotide sequence ID" value="NZ_CP127247.1"/>
</dbReference>
<reference evidence="1 2" key="1">
    <citation type="submission" date="2023-06" db="EMBL/GenBank/DDBJ databases">
        <title>Parasedimentitalea psychrophila sp. nov., a psychrophilic bacterium isolated from deep-sea sediment.</title>
        <authorList>
            <person name="Li A."/>
        </authorList>
    </citation>
    <scope>NUCLEOTIDE SEQUENCE [LARGE SCALE GENOMIC DNA]</scope>
    <source>
        <strain evidence="1 2">QS115</strain>
    </source>
</reference>
<accession>A0A9Y2KYE1</accession>
<evidence type="ECO:0000313" key="1">
    <source>
        <dbReference type="EMBL" id="WIY24162.1"/>
    </source>
</evidence>
<sequence length="173" mass="18313">MRISIAVLLVTGITLSGCSGWQGSKANPSNWFSKSQTADAASDASTGEVNALIPEKEGSGLFSSSDGPEEDFSVAIAQVTELKIEKTPSGAIIYATGLASRQGAYDVRLGLNEDSDGASLDYSFRVVYPEQATPIGSENSRTLRVAVSLTHQELAGIKLIRVSSESNARETRR</sequence>
<dbReference type="Proteomes" id="UP001238334">
    <property type="component" value="Chromosome"/>
</dbReference>
<proteinExistence type="predicted"/>
<evidence type="ECO:0000313" key="2">
    <source>
        <dbReference type="Proteomes" id="UP001238334"/>
    </source>
</evidence>
<protein>
    <recommendedName>
        <fullName evidence="3">Lipoprotein</fullName>
    </recommendedName>
</protein>
<dbReference type="EMBL" id="CP127247">
    <property type="protein sequence ID" value="WIY24162.1"/>
    <property type="molecule type" value="Genomic_DNA"/>
</dbReference>
<organism evidence="1 2">
    <name type="scientific">Parasedimentitalea psychrophila</name>
    <dbReference type="NCBI Taxonomy" id="2997337"/>
    <lineage>
        <taxon>Bacteria</taxon>
        <taxon>Pseudomonadati</taxon>
        <taxon>Pseudomonadota</taxon>
        <taxon>Alphaproteobacteria</taxon>
        <taxon>Rhodobacterales</taxon>
        <taxon>Paracoccaceae</taxon>
        <taxon>Parasedimentitalea</taxon>
    </lineage>
</organism>
<keyword evidence="2" id="KW-1185">Reference proteome</keyword>